<dbReference type="PANTHER" id="PTHR22901">
    <property type="entry name" value="SIALATE O-ACETYLESTERASE"/>
    <property type="match status" value="1"/>
</dbReference>
<keyword evidence="4" id="KW-1185">Reference proteome</keyword>
<proteinExistence type="predicted"/>
<organism evidence="3 4">
    <name type="scientific">Adineta ricciae</name>
    <name type="common">Rotifer</name>
    <dbReference type="NCBI Taxonomy" id="249248"/>
    <lineage>
        <taxon>Eukaryota</taxon>
        <taxon>Metazoa</taxon>
        <taxon>Spiralia</taxon>
        <taxon>Gnathifera</taxon>
        <taxon>Rotifera</taxon>
        <taxon>Eurotatoria</taxon>
        <taxon>Bdelloidea</taxon>
        <taxon>Adinetida</taxon>
        <taxon>Adinetidae</taxon>
        <taxon>Adineta</taxon>
    </lineage>
</organism>
<dbReference type="InterPro" id="IPR005181">
    <property type="entry name" value="SASA"/>
</dbReference>
<dbReference type="GO" id="GO:0001681">
    <property type="term" value="F:sialate O-acetylesterase activity"/>
    <property type="evidence" value="ECO:0007669"/>
    <property type="project" value="InterPro"/>
</dbReference>
<accession>A0A816HTW4</accession>
<protein>
    <recommendedName>
        <fullName evidence="2">Sialate O-acetylesterase domain-containing protein</fullName>
    </recommendedName>
</protein>
<feature type="domain" description="Sialate O-acetylesterase" evidence="2">
    <location>
        <begin position="7"/>
        <end position="78"/>
    </location>
</feature>
<reference evidence="3" key="1">
    <citation type="submission" date="2021-02" db="EMBL/GenBank/DDBJ databases">
        <authorList>
            <person name="Nowell W R."/>
        </authorList>
    </citation>
    <scope>NUCLEOTIDE SEQUENCE</scope>
</reference>
<dbReference type="Proteomes" id="UP000663828">
    <property type="component" value="Unassembled WGS sequence"/>
</dbReference>
<name>A0A816HTW4_ADIRI</name>
<keyword evidence="1" id="KW-0378">Hydrolase</keyword>
<dbReference type="Pfam" id="PF03629">
    <property type="entry name" value="SASA"/>
    <property type="match status" value="1"/>
</dbReference>
<dbReference type="Gene3D" id="3.40.50.1110">
    <property type="entry name" value="SGNH hydrolase"/>
    <property type="match status" value="1"/>
</dbReference>
<evidence type="ECO:0000313" key="4">
    <source>
        <dbReference type="Proteomes" id="UP000663828"/>
    </source>
</evidence>
<gene>
    <name evidence="3" type="ORF">XAT740_LOCUS63846</name>
</gene>
<dbReference type="InterPro" id="IPR036514">
    <property type="entry name" value="SGNH_hydro_sf"/>
</dbReference>
<dbReference type="SUPFAM" id="SSF52266">
    <property type="entry name" value="SGNH hydrolase"/>
    <property type="match status" value="1"/>
</dbReference>
<evidence type="ECO:0000313" key="3">
    <source>
        <dbReference type="EMBL" id="CAF1690686.1"/>
    </source>
</evidence>
<evidence type="ECO:0000259" key="2">
    <source>
        <dbReference type="Pfam" id="PF03629"/>
    </source>
</evidence>
<dbReference type="AlphaFoldDB" id="A0A816HTW4"/>
<dbReference type="PANTHER" id="PTHR22901:SF0">
    <property type="entry name" value="SIALATE O-ACETYLESTERASE"/>
    <property type="match status" value="1"/>
</dbReference>
<dbReference type="GO" id="GO:0005975">
    <property type="term" value="P:carbohydrate metabolic process"/>
    <property type="evidence" value="ECO:0007669"/>
    <property type="project" value="TreeGrafter"/>
</dbReference>
<feature type="non-terminal residue" evidence="3">
    <location>
        <position position="122"/>
    </location>
</feature>
<dbReference type="InterPro" id="IPR039329">
    <property type="entry name" value="SIAE"/>
</dbReference>
<dbReference type="EMBL" id="CAJNOR010020624">
    <property type="protein sequence ID" value="CAF1690686.1"/>
    <property type="molecule type" value="Genomic_DNA"/>
</dbReference>
<evidence type="ECO:0000256" key="1">
    <source>
        <dbReference type="ARBA" id="ARBA00022801"/>
    </source>
</evidence>
<sequence length="122" mass="14291">MADPMTNSSLYNGMIHQFTRMVIYGVIWYQGESNSGRNNDKYVCTFTNLIQSWRQIWNQRTNGITNLQFPFGFVQLSTNSNTTTFYGFPWIRWRQTFEIGYVPNNIVPNVFMAVALDLRDDP</sequence>
<comment type="caution">
    <text evidence="3">The sequence shown here is derived from an EMBL/GenBank/DDBJ whole genome shotgun (WGS) entry which is preliminary data.</text>
</comment>